<evidence type="ECO:0000256" key="4">
    <source>
        <dbReference type="ARBA" id="ARBA00022692"/>
    </source>
</evidence>
<feature type="region of interest" description="Disordered" evidence="8">
    <location>
        <begin position="1"/>
        <end position="53"/>
    </location>
</feature>
<proteinExistence type="inferred from homology"/>
<keyword evidence="2 7" id="KW-0813">Transport</keyword>
<keyword evidence="5 7" id="KW-1133">Transmembrane helix</keyword>
<organism evidence="10 11">
    <name type="scientific">Streptomyces axinellae</name>
    <dbReference type="NCBI Taxonomy" id="552788"/>
    <lineage>
        <taxon>Bacteria</taxon>
        <taxon>Bacillati</taxon>
        <taxon>Actinomycetota</taxon>
        <taxon>Actinomycetes</taxon>
        <taxon>Kitasatosporales</taxon>
        <taxon>Streptomycetaceae</taxon>
        <taxon>Streptomyces</taxon>
    </lineage>
</organism>
<keyword evidence="11" id="KW-1185">Reference proteome</keyword>
<dbReference type="InterPro" id="IPR000515">
    <property type="entry name" value="MetI-like"/>
</dbReference>
<evidence type="ECO:0000256" key="6">
    <source>
        <dbReference type="ARBA" id="ARBA00023136"/>
    </source>
</evidence>
<dbReference type="PROSITE" id="PS50928">
    <property type="entry name" value="ABC_TM1"/>
    <property type="match status" value="1"/>
</dbReference>
<keyword evidence="6 7" id="KW-0472">Membrane</keyword>
<evidence type="ECO:0000256" key="3">
    <source>
        <dbReference type="ARBA" id="ARBA00022475"/>
    </source>
</evidence>
<dbReference type="EMBL" id="BAAARJ010000019">
    <property type="protein sequence ID" value="GAA2630500.1"/>
    <property type="molecule type" value="Genomic_DNA"/>
</dbReference>
<feature type="compositionally biased region" description="Low complexity" evidence="8">
    <location>
        <begin position="8"/>
        <end position="21"/>
    </location>
</feature>
<accession>A0ABP6D2J6</accession>
<keyword evidence="3" id="KW-1003">Cell membrane</keyword>
<dbReference type="Proteomes" id="UP001501447">
    <property type="component" value="Unassembled WGS sequence"/>
</dbReference>
<feature type="compositionally biased region" description="Low complexity" evidence="8">
    <location>
        <begin position="32"/>
        <end position="53"/>
    </location>
</feature>
<comment type="subcellular location">
    <subcellularLocation>
        <location evidence="1 7">Cell membrane</location>
        <topology evidence="1 7">Multi-pass membrane protein</topology>
    </subcellularLocation>
</comment>
<comment type="similarity">
    <text evidence="7">Belongs to the binding-protein-dependent transport system permease family.</text>
</comment>
<reference evidence="11" key="1">
    <citation type="journal article" date="2019" name="Int. J. Syst. Evol. Microbiol.">
        <title>The Global Catalogue of Microorganisms (GCM) 10K type strain sequencing project: providing services to taxonomists for standard genome sequencing and annotation.</title>
        <authorList>
            <consortium name="The Broad Institute Genomics Platform"/>
            <consortium name="The Broad Institute Genome Sequencing Center for Infectious Disease"/>
            <person name="Wu L."/>
            <person name="Ma J."/>
        </authorList>
    </citation>
    <scope>NUCLEOTIDE SEQUENCE [LARGE SCALE GENOMIC DNA]</scope>
    <source>
        <strain evidence="11">JCM 16373</strain>
    </source>
</reference>
<feature type="transmembrane region" description="Helical" evidence="7">
    <location>
        <begin position="304"/>
        <end position="325"/>
    </location>
</feature>
<evidence type="ECO:0000256" key="5">
    <source>
        <dbReference type="ARBA" id="ARBA00022989"/>
    </source>
</evidence>
<feature type="domain" description="ABC transmembrane type-1" evidence="9">
    <location>
        <begin position="139"/>
        <end position="323"/>
    </location>
</feature>
<protein>
    <submittedName>
        <fullName evidence="10">ABC transporter permease</fullName>
    </submittedName>
</protein>
<dbReference type="PANTHER" id="PTHR30151:SF40">
    <property type="entry name" value="TRANSPORT SYSTEM INTEGRAL MEMBRANE PROTEIN"/>
    <property type="match status" value="1"/>
</dbReference>
<dbReference type="InterPro" id="IPR035906">
    <property type="entry name" value="MetI-like_sf"/>
</dbReference>
<evidence type="ECO:0000313" key="11">
    <source>
        <dbReference type="Proteomes" id="UP001501447"/>
    </source>
</evidence>
<feature type="compositionally biased region" description="Gly residues" evidence="8">
    <location>
        <begin position="22"/>
        <end position="31"/>
    </location>
</feature>
<feature type="transmembrane region" description="Helical" evidence="7">
    <location>
        <begin position="204"/>
        <end position="224"/>
    </location>
</feature>
<evidence type="ECO:0000259" key="9">
    <source>
        <dbReference type="PROSITE" id="PS50928"/>
    </source>
</evidence>
<dbReference type="RefSeq" id="WP_344569105.1">
    <property type="nucleotide sequence ID" value="NZ_BAAARJ010000019.1"/>
</dbReference>
<sequence length="339" mass="34898">MASTDIKTTTPAEGDEATGTAGATGTGGTTGTAGTRGTAGTAGTADGTGAAGARQASSDLAGLEAGLDALDTRTTTRTPLGKLLRTKVLPPVVAVVLVLGLWQTAFTLDLKPDYQLPSPLMVWDALAEEWYKGTILGVIWQSVSRGALGFLVALAIGTPLGLLVARVRAVRAAIGPILSGLQSLPSVAWVPAAIIWFGLTDATIYAVVLLGAVPSIANGLVAGVDQIQPLHLRAGKVIGATGLRGVRHVLLPAALPGYLAGLKQGWAFSWRSLMAAELIATSPELGSGLGTLLETGRSYQDMPLVLGAIFLILLVGIGIELLIFAPVERRVLRHRGLLR</sequence>
<dbReference type="SUPFAM" id="SSF161098">
    <property type="entry name" value="MetI-like"/>
    <property type="match status" value="1"/>
</dbReference>
<comment type="caution">
    <text evidence="10">The sequence shown here is derived from an EMBL/GenBank/DDBJ whole genome shotgun (WGS) entry which is preliminary data.</text>
</comment>
<feature type="transmembrane region" description="Helical" evidence="7">
    <location>
        <begin position="245"/>
        <end position="262"/>
    </location>
</feature>
<name>A0ABP6D2J6_9ACTN</name>
<dbReference type="Pfam" id="PF00528">
    <property type="entry name" value="BPD_transp_1"/>
    <property type="match status" value="1"/>
</dbReference>
<evidence type="ECO:0000313" key="10">
    <source>
        <dbReference type="EMBL" id="GAA2630500.1"/>
    </source>
</evidence>
<evidence type="ECO:0000256" key="1">
    <source>
        <dbReference type="ARBA" id="ARBA00004651"/>
    </source>
</evidence>
<gene>
    <name evidence="10" type="ORF">GCM10009863_52520</name>
</gene>
<evidence type="ECO:0000256" key="7">
    <source>
        <dbReference type="RuleBase" id="RU363032"/>
    </source>
</evidence>
<feature type="transmembrane region" description="Helical" evidence="7">
    <location>
        <begin position="146"/>
        <end position="165"/>
    </location>
</feature>
<evidence type="ECO:0000256" key="2">
    <source>
        <dbReference type="ARBA" id="ARBA00022448"/>
    </source>
</evidence>
<keyword evidence="4 7" id="KW-0812">Transmembrane</keyword>
<evidence type="ECO:0000256" key="8">
    <source>
        <dbReference type="SAM" id="MobiDB-lite"/>
    </source>
</evidence>
<dbReference type="Gene3D" id="1.10.3720.10">
    <property type="entry name" value="MetI-like"/>
    <property type="match status" value="1"/>
</dbReference>
<feature type="transmembrane region" description="Helical" evidence="7">
    <location>
        <begin position="177"/>
        <end position="198"/>
    </location>
</feature>
<dbReference type="PANTHER" id="PTHR30151">
    <property type="entry name" value="ALKANE SULFONATE ABC TRANSPORTER-RELATED, MEMBRANE SUBUNIT"/>
    <property type="match status" value="1"/>
</dbReference>
<dbReference type="CDD" id="cd06261">
    <property type="entry name" value="TM_PBP2"/>
    <property type="match status" value="1"/>
</dbReference>
<feature type="transmembrane region" description="Helical" evidence="7">
    <location>
        <begin position="88"/>
        <end position="108"/>
    </location>
</feature>